<evidence type="ECO:0000256" key="8">
    <source>
        <dbReference type="ARBA" id="ARBA00034323"/>
    </source>
</evidence>
<reference evidence="12" key="1">
    <citation type="journal article" date="2021" name="PeerJ">
        <title>Extensive microbial diversity within the chicken gut microbiome revealed by metagenomics and culture.</title>
        <authorList>
            <person name="Gilroy R."/>
            <person name="Ravi A."/>
            <person name="Getino M."/>
            <person name="Pursley I."/>
            <person name="Horton D.L."/>
            <person name="Alikhan N.F."/>
            <person name="Baker D."/>
            <person name="Gharbi K."/>
            <person name="Hall N."/>
            <person name="Watson M."/>
            <person name="Adriaenssens E.M."/>
            <person name="Foster-Nyarko E."/>
            <person name="Jarju S."/>
            <person name="Secka A."/>
            <person name="Antonio M."/>
            <person name="Oren A."/>
            <person name="Chaudhuri R.R."/>
            <person name="La Ragione R."/>
            <person name="Hildebrand F."/>
            <person name="Pallen M.J."/>
        </authorList>
    </citation>
    <scope>NUCLEOTIDE SEQUENCE</scope>
    <source>
        <strain evidence="12">ChiGjej4B4-18154</strain>
    </source>
</reference>
<accession>A0A9D2IZC1</accession>
<reference evidence="12" key="2">
    <citation type="submission" date="2021-04" db="EMBL/GenBank/DDBJ databases">
        <authorList>
            <person name="Gilroy R."/>
        </authorList>
    </citation>
    <scope>NUCLEOTIDE SEQUENCE</scope>
    <source>
        <strain evidence="12">ChiGjej4B4-18154</strain>
    </source>
</reference>
<name>A0A9D2IZC1_9FIRM</name>
<evidence type="ECO:0000256" key="7">
    <source>
        <dbReference type="ARBA" id="ARBA00022837"/>
    </source>
</evidence>
<dbReference type="GO" id="GO:0030288">
    <property type="term" value="C:outer membrane-bounded periplasmic space"/>
    <property type="evidence" value="ECO:0007669"/>
    <property type="project" value="TreeGrafter"/>
</dbReference>
<protein>
    <recommendedName>
        <fullName evidence="9">D-galactose/methyl-galactoside binding periplasmic protein MglB</fullName>
    </recommendedName>
</protein>
<keyword evidence="2" id="KW-0813">Transport</keyword>
<dbReference type="Proteomes" id="UP000824035">
    <property type="component" value="Unassembled WGS sequence"/>
</dbReference>
<keyword evidence="3" id="KW-0762">Sugar transport</keyword>
<dbReference type="InterPro" id="IPR028082">
    <property type="entry name" value="Peripla_BP_I"/>
</dbReference>
<dbReference type="EMBL" id="DXBV01000060">
    <property type="protein sequence ID" value="HIZ30833.1"/>
    <property type="molecule type" value="Genomic_DNA"/>
</dbReference>
<evidence type="ECO:0000313" key="12">
    <source>
        <dbReference type="EMBL" id="HIZ30833.1"/>
    </source>
</evidence>
<dbReference type="InterPro" id="IPR050555">
    <property type="entry name" value="Bact_Solute-Bind_Prot2"/>
</dbReference>
<dbReference type="CDD" id="cd01539">
    <property type="entry name" value="PBP1_GGBP"/>
    <property type="match status" value="1"/>
</dbReference>
<evidence type="ECO:0000256" key="6">
    <source>
        <dbReference type="ARBA" id="ARBA00022764"/>
    </source>
</evidence>
<dbReference type="AlphaFoldDB" id="A0A9D2IZC1"/>
<keyword evidence="5 10" id="KW-0732">Signal</keyword>
<gene>
    <name evidence="12" type="ORF">H9813_06360</name>
</gene>
<dbReference type="SUPFAM" id="SSF53822">
    <property type="entry name" value="Periplasmic binding protein-like I"/>
    <property type="match status" value="1"/>
</dbReference>
<organism evidence="12 13">
    <name type="scientific">Candidatus Allofournierella merdipullorum</name>
    <dbReference type="NCBI Taxonomy" id="2838595"/>
    <lineage>
        <taxon>Bacteria</taxon>
        <taxon>Bacillati</taxon>
        <taxon>Bacillota</taxon>
        <taxon>Clostridia</taxon>
        <taxon>Eubacteriales</taxon>
        <taxon>Oscillospiraceae</taxon>
        <taxon>Allofournierella</taxon>
    </lineage>
</organism>
<evidence type="ECO:0000256" key="1">
    <source>
        <dbReference type="ARBA" id="ARBA00004196"/>
    </source>
</evidence>
<evidence type="ECO:0000256" key="3">
    <source>
        <dbReference type="ARBA" id="ARBA00022597"/>
    </source>
</evidence>
<evidence type="ECO:0000256" key="9">
    <source>
        <dbReference type="ARBA" id="ARBA00034344"/>
    </source>
</evidence>
<evidence type="ECO:0000256" key="10">
    <source>
        <dbReference type="SAM" id="SignalP"/>
    </source>
</evidence>
<comment type="caution">
    <text evidence="12">The sequence shown here is derived from an EMBL/GenBank/DDBJ whole genome shotgun (WGS) entry which is preliminary data.</text>
</comment>
<dbReference type="InterPro" id="IPR044085">
    <property type="entry name" value="MglB-like_PBP1"/>
</dbReference>
<keyword evidence="4" id="KW-0479">Metal-binding</keyword>
<feature type="signal peptide" evidence="10">
    <location>
        <begin position="1"/>
        <end position="29"/>
    </location>
</feature>
<keyword evidence="6" id="KW-0574">Periplasm</keyword>
<dbReference type="Pfam" id="PF13407">
    <property type="entry name" value="Peripla_BP_4"/>
    <property type="match status" value="1"/>
</dbReference>
<dbReference type="PROSITE" id="PS51257">
    <property type="entry name" value="PROKAR_LIPOPROTEIN"/>
    <property type="match status" value="1"/>
</dbReference>
<proteinExistence type="predicted"/>
<dbReference type="PANTHER" id="PTHR30036">
    <property type="entry name" value="D-XYLOSE-BINDING PERIPLASMIC PROTEIN"/>
    <property type="match status" value="1"/>
</dbReference>
<dbReference type="GO" id="GO:0030246">
    <property type="term" value="F:carbohydrate binding"/>
    <property type="evidence" value="ECO:0007669"/>
    <property type="project" value="InterPro"/>
</dbReference>
<dbReference type="GO" id="GO:0046872">
    <property type="term" value="F:metal ion binding"/>
    <property type="evidence" value="ECO:0007669"/>
    <property type="project" value="UniProtKB-KW"/>
</dbReference>
<keyword evidence="7" id="KW-0106">Calcium</keyword>
<sequence>MNRTTKSCCSRWLRKGAAALACGLLAALAAGCSGRAAEPEVLRVGVALYTQDDTFISTIAQELERMAREEEQTRGVRINLSVMDGRSNQTTQLDQIDSLIDRGCDALCVNIVDRTAAAVLIDKAQKAGVPLIFFNRQPVAEDMLRWEHAYYVGAKAEDGGILQGRLVLEAWQLDPSLDRNGDGVLQYVMLEGEPGHQDAMLRTEYAVKTLTDAGVAVEKLASDTANWKRGQAMAKAQQWLDSGMEDSIEVVFANNDDMALGAIDAFKQAEARLPLVVGVDATAPALEAVEAGELYGTVRNDGAGIARSMLDLVLALAEGADPAGAVELEEGHYVWLPYRAVTARDLEEKTP</sequence>
<evidence type="ECO:0000256" key="5">
    <source>
        <dbReference type="ARBA" id="ARBA00022729"/>
    </source>
</evidence>
<dbReference type="Gene3D" id="3.40.50.2300">
    <property type="match status" value="2"/>
</dbReference>
<evidence type="ECO:0000259" key="11">
    <source>
        <dbReference type="Pfam" id="PF13407"/>
    </source>
</evidence>
<evidence type="ECO:0000313" key="13">
    <source>
        <dbReference type="Proteomes" id="UP000824035"/>
    </source>
</evidence>
<dbReference type="PANTHER" id="PTHR30036:SF2">
    <property type="entry name" value="D-GALACTOSE_METHYL-GALACTOSIDE BINDING PERIPLASMIC PROTEIN MGLB"/>
    <property type="match status" value="1"/>
</dbReference>
<comment type="subcellular location">
    <subcellularLocation>
        <location evidence="1">Cell envelope</location>
    </subcellularLocation>
</comment>
<feature type="domain" description="Periplasmic binding protein" evidence="11">
    <location>
        <begin position="44"/>
        <end position="320"/>
    </location>
</feature>
<dbReference type="InterPro" id="IPR025997">
    <property type="entry name" value="SBP_2_dom"/>
</dbReference>
<feature type="chain" id="PRO_5038890310" description="D-galactose/methyl-galactoside binding periplasmic protein MglB" evidence="10">
    <location>
        <begin position="30"/>
        <end position="351"/>
    </location>
</feature>
<evidence type="ECO:0000256" key="2">
    <source>
        <dbReference type="ARBA" id="ARBA00022448"/>
    </source>
</evidence>
<evidence type="ECO:0000256" key="4">
    <source>
        <dbReference type="ARBA" id="ARBA00022723"/>
    </source>
</evidence>
<comment type="subunit">
    <text evidence="8">The ABC transporter complex is composed of one ATP-binding protein (MglA), two transmembrane proteins (MglC) and a solute-binding protein (MglB).</text>
</comment>